<evidence type="ECO:0000256" key="8">
    <source>
        <dbReference type="ARBA" id="ARBA00022801"/>
    </source>
</evidence>
<keyword evidence="4" id="KW-0540">Nuclease</keyword>
<feature type="non-terminal residue" evidence="12">
    <location>
        <position position="237"/>
    </location>
</feature>
<evidence type="ECO:0000259" key="11">
    <source>
        <dbReference type="Pfam" id="PF04313"/>
    </source>
</evidence>
<dbReference type="InterPro" id="IPR007409">
    <property type="entry name" value="Restrct_endonuc_type1_HsdR_N"/>
</dbReference>
<dbReference type="EMBL" id="SCJN01001193">
    <property type="protein sequence ID" value="RXC79063.1"/>
    <property type="molecule type" value="Genomic_DNA"/>
</dbReference>
<evidence type="ECO:0000256" key="7">
    <source>
        <dbReference type="ARBA" id="ARBA00022759"/>
    </source>
</evidence>
<keyword evidence="10" id="KW-0238">DNA-binding</keyword>
<evidence type="ECO:0000256" key="9">
    <source>
        <dbReference type="ARBA" id="ARBA00022840"/>
    </source>
</evidence>
<organism evidence="12 13">
    <name type="scientific">Escherichia coli</name>
    <dbReference type="NCBI Taxonomy" id="562"/>
    <lineage>
        <taxon>Bacteria</taxon>
        <taxon>Pseudomonadati</taxon>
        <taxon>Pseudomonadota</taxon>
        <taxon>Gammaproteobacteria</taxon>
        <taxon>Enterobacterales</taxon>
        <taxon>Enterobacteriaceae</taxon>
        <taxon>Escherichia</taxon>
    </lineage>
</organism>
<dbReference type="PANTHER" id="PTHR30195">
    <property type="entry name" value="TYPE I SITE-SPECIFIC DEOXYRIBONUCLEASE PROTEIN SUBUNIT M AND R"/>
    <property type="match status" value="1"/>
</dbReference>
<evidence type="ECO:0000256" key="1">
    <source>
        <dbReference type="ARBA" id="ARBA00000851"/>
    </source>
</evidence>
<keyword evidence="6" id="KW-0680">Restriction system</keyword>
<gene>
    <name evidence="12" type="ORF">EPS76_33935</name>
</gene>
<dbReference type="Proteomes" id="UP000288730">
    <property type="component" value="Unassembled WGS sequence"/>
</dbReference>
<dbReference type="GO" id="GO:0005524">
    <property type="term" value="F:ATP binding"/>
    <property type="evidence" value="ECO:0007669"/>
    <property type="project" value="UniProtKB-KW"/>
</dbReference>
<name>A0A444R149_ECOLX</name>
<dbReference type="InterPro" id="IPR051268">
    <property type="entry name" value="Type-I_R_enzyme_R_subunit"/>
</dbReference>
<dbReference type="PANTHER" id="PTHR30195:SF15">
    <property type="entry name" value="TYPE I RESTRICTION ENZYME HINDI ENDONUCLEASE SUBUNIT"/>
    <property type="match status" value="1"/>
</dbReference>
<evidence type="ECO:0000313" key="12">
    <source>
        <dbReference type="EMBL" id="RXC79063.1"/>
    </source>
</evidence>
<feature type="domain" description="Restriction endonuclease type I HsdR N-terminal" evidence="11">
    <location>
        <begin position="19"/>
        <end position="188"/>
    </location>
</feature>
<dbReference type="EC" id="3.1.21.3" evidence="3"/>
<evidence type="ECO:0000256" key="4">
    <source>
        <dbReference type="ARBA" id="ARBA00022722"/>
    </source>
</evidence>
<proteinExistence type="inferred from homology"/>
<dbReference type="GO" id="GO:0009307">
    <property type="term" value="P:DNA restriction-modification system"/>
    <property type="evidence" value="ECO:0007669"/>
    <property type="project" value="UniProtKB-KW"/>
</dbReference>
<evidence type="ECO:0000256" key="6">
    <source>
        <dbReference type="ARBA" id="ARBA00022747"/>
    </source>
</evidence>
<evidence type="ECO:0000256" key="5">
    <source>
        <dbReference type="ARBA" id="ARBA00022741"/>
    </source>
</evidence>
<evidence type="ECO:0000256" key="10">
    <source>
        <dbReference type="ARBA" id="ARBA00023125"/>
    </source>
</evidence>
<protein>
    <recommendedName>
        <fullName evidence="3">type I site-specific deoxyribonuclease</fullName>
        <ecNumber evidence="3">3.1.21.3</ecNumber>
    </recommendedName>
</protein>
<accession>A0A444R149</accession>
<dbReference type="CDD" id="cd22332">
    <property type="entry name" value="HsdR_N"/>
    <property type="match status" value="1"/>
</dbReference>
<comment type="caution">
    <text evidence="12">The sequence shown here is derived from an EMBL/GenBank/DDBJ whole genome shotgun (WGS) entry which is preliminary data.</text>
</comment>
<reference evidence="12 13" key="1">
    <citation type="submission" date="2019-01" db="EMBL/GenBank/DDBJ databases">
        <title>Genomic analysis of febrile catheter-associated UTI E. coli isolates.</title>
        <authorList>
            <person name="Potter R."/>
            <person name="Zou Z."/>
            <person name="Henderson J."/>
            <person name="Dantas G."/>
        </authorList>
    </citation>
    <scope>NUCLEOTIDE SEQUENCE [LARGE SCALE GENOMIC DNA]</scope>
    <source>
        <strain evidence="12 13">29_CAASB</strain>
    </source>
</reference>
<dbReference type="AlphaFoldDB" id="A0A444R149"/>
<keyword evidence="8" id="KW-0378">Hydrolase</keyword>
<keyword evidence="5" id="KW-0547">Nucleotide-binding</keyword>
<keyword evidence="9" id="KW-0067">ATP-binding</keyword>
<dbReference type="GO" id="GO:0003677">
    <property type="term" value="F:DNA binding"/>
    <property type="evidence" value="ECO:0007669"/>
    <property type="project" value="UniProtKB-KW"/>
</dbReference>
<dbReference type="GO" id="GO:0009035">
    <property type="term" value="F:type I site-specific deoxyribonuclease activity"/>
    <property type="evidence" value="ECO:0007669"/>
    <property type="project" value="UniProtKB-EC"/>
</dbReference>
<dbReference type="Pfam" id="PF04313">
    <property type="entry name" value="HSDR_N"/>
    <property type="match status" value="1"/>
</dbReference>
<dbReference type="Gene3D" id="3.90.1570.50">
    <property type="match status" value="1"/>
</dbReference>
<evidence type="ECO:0000256" key="2">
    <source>
        <dbReference type="ARBA" id="ARBA00008598"/>
    </source>
</evidence>
<keyword evidence="7 12" id="KW-0255">Endonuclease</keyword>
<comment type="catalytic activity">
    <reaction evidence="1">
        <text>Endonucleolytic cleavage of DNA to give random double-stranded fragments with terminal 5'-phosphates, ATP is simultaneously hydrolyzed.</text>
        <dbReference type="EC" id="3.1.21.3"/>
    </reaction>
</comment>
<evidence type="ECO:0000256" key="3">
    <source>
        <dbReference type="ARBA" id="ARBA00012654"/>
    </source>
</evidence>
<comment type="similarity">
    <text evidence="2">Belongs to the HsdR family.</text>
</comment>
<sequence>HYLAARYQPDGITEEEIQRLIKQFTTLPASDLYESNKTFCRWLANGFLFKRDDRQQKDLYIELLDTRHLPAALRQIFDAEDVPLQQAAELPPSYMNPPLNRIKIVNQLKISGKDNQTRIPDGILYINGLPLVVFEFKSAVREQEASIGDAWKQLCKRYRRDIPQLFIYNALCIISDGVNNRMGNLFAPYEYFYSWRKVTGNENREQDGIPSLHSMIQGLFHPVRLLDVIKNFICFPD</sequence>
<feature type="non-terminal residue" evidence="12">
    <location>
        <position position="1"/>
    </location>
</feature>
<evidence type="ECO:0000313" key="13">
    <source>
        <dbReference type="Proteomes" id="UP000288730"/>
    </source>
</evidence>